<keyword evidence="1" id="KW-0175">Coiled coil</keyword>
<comment type="caution">
    <text evidence="2">The sequence shown here is derived from an EMBL/GenBank/DDBJ whole genome shotgun (WGS) entry which is preliminary data.</text>
</comment>
<dbReference type="EMBL" id="JAPVEA010000002">
    <property type="protein sequence ID" value="KAJ5460920.1"/>
    <property type="molecule type" value="Genomic_DNA"/>
</dbReference>
<keyword evidence="3" id="KW-1185">Reference proteome</keyword>
<accession>A0AAD6CCW2</accession>
<feature type="coiled-coil region" evidence="1">
    <location>
        <begin position="67"/>
        <end position="94"/>
    </location>
</feature>
<dbReference type="RefSeq" id="XP_056769962.1">
    <property type="nucleotide sequence ID" value="XM_056905855.1"/>
</dbReference>
<evidence type="ECO:0000313" key="3">
    <source>
        <dbReference type="Proteomes" id="UP001213681"/>
    </source>
</evidence>
<sequence>MAIRKLLKTILRKDESIIFDNGLCGKDKLYVEFSLGGSRYIWPWDQFKEMEKATSAVVKSKWSCGDLQELAESLRDEKIEISSAEESLNMMRLNARTARDRASVQLGRDPHAWY</sequence>
<dbReference type="AlphaFoldDB" id="A0AAD6CCW2"/>
<evidence type="ECO:0000256" key="1">
    <source>
        <dbReference type="SAM" id="Coils"/>
    </source>
</evidence>
<reference evidence="2" key="2">
    <citation type="journal article" date="2023" name="IMA Fungus">
        <title>Comparative genomic study of the Penicillium genus elucidates a diverse pangenome and 15 lateral gene transfer events.</title>
        <authorList>
            <person name="Petersen C."/>
            <person name="Sorensen T."/>
            <person name="Nielsen M.R."/>
            <person name="Sondergaard T.E."/>
            <person name="Sorensen J.L."/>
            <person name="Fitzpatrick D.A."/>
            <person name="Frisvad J.C."/>
            <person name="Nielsen K.L."/>
        </authorList>
    </citation>
    <scope>NUCLEOTIDE SEQUENCE</scope>
    <source>
        <strain evidence="2">IBT 16125</strain>
    </source>
</reference>
<dbReference type="GeneID" id="81596098"/>
<gene>
    <name evidence="2" type="ORF">N7458_002472</name>
</gene>
<evidence type="ECO:0000313" key="2">
    <source>
        <dbReference type="EMBL" id="KAJ5460920.1"/>
    </source>
</evidence>
<protein>
    <submittedName>
        <fullName evidence="2">Uncharacterized protein</fullName>
    </submittedName>
</protein>
<organism evidence="2 3">
    <name type="scientific">Penicillium daleae</name>
    <dbReference type="NCBI Taxonomy" id="63821"/>
    <lineage>
        <taxon>Eukaryota</taxon>
        <taxon>Fungi</taxon>
        <taxon>Dikarya</taxon>
        <taxon>Ascomycota</taxon>
        <taxon>Pezizomycotina</taxon>
        <taxon>Eurotiomycetes</taxon>
        <taxon>Eurotiomycetidae</taxon>
        <taxon>Eurotiales</taxon>
        <taxon>Aspergillaceae</taxon>
        <taxon>Penicillium</taxon>
    </lineage>
</organism>
<proteinExistence type="predicted"/>
<name>A0AAD6CCW2_9EURO</name>
<dbReference type="Proteomes" id="UP001213681">
    <property type="component" value="Unassembled WGS sequence"/>
</dbReference>
<reference evidence="2" key="1">
    <citation type="submission" date="2022-12" db="EMBL/GenBank/DDBJ databases">
        <authorList>
            <person name="Petersen C."/>
        </authorList>
    </citation>
    <scope>NUCLEOTIDE SEQUENCE</scope>
    <source>
        <strain evidence="2">IBT 16125</strain>
    </source>
</reference>